<gene>
    <name evidence="1" type="ORF">GGQ54_001946</name>
</gene>
<evidence type="ECO:0008006" key="3">
    <source>
        <dbReference type="Google" id="ProtNLM"/>
    </source>
</evidence>
<reference evidence="1 2" key="1">
    <citation type="submission" date="2020-07" db="EMBL/GenBank/DDBJ databases">
        <title>Sequencing the genomes of 1000 actinobacteria strains.</title>
        <authorList>
            <person name="Klenk H.-P."/>
        </authorList>
    </citation>
    <scope>NUCLEOTIDE SEQUENCE [LARGE SCALE GENOMIC DNA]</scope>
    <source>
        <strain evidence="1 2">DSM 103164</strain>
    </source>
</reference>
<keyword evidence="2" id="KW-1185">Reference proteome</keyword>
<dbReference type="Proteomes" id="UP000527616">
    <property type="component" value="Unassembled WGS sequence"/>
</dbReference>
<dbReference type="AlphaFoldDB" id="A0A7Z0D9T0"/>
<dbReference type="RefSeq" id="WP_179445214.1">
    <property type="nucleotide sequence ID" value="NZ_JACBZS010000001.1"/>
</dbReference>
<comment type="caution">
    <text evidence="1">The sequence shown here is derived from an EMBL/GenBank/DDBJ whole genome shotgun (WGS) entry which is preliminary data.</text>
</comment>
<dbReference type="EMBL" id="JACBZS010000001">
    <property type="protein sequence ID" value="NYI71386.1"/>
    <property type="molecule type" value="Genomic_DNA"/>
</dbReference>
<accession>A0A7Z0D9T0</accession>
<proteinExistence type="predicted"/>
<name>A0A7Z0D9T0_9ACTN</name>
<protein>
    <recommendedName>
        <fullName evidence="3">Oxidoreductase</fullName>
    </recommendedName>
</protein>
<organism evidence="1 2">
    <name type="scientific">Naumannella cuiyingiana</name>
    <dbReference type="NCBI Taxonomy" id="1347891"/>
    <lineage>
        <taxon>Bacteria</taxon>
        <taxon>Bacillati</taxon>
        <taxon>Actinomycetota</taxon>
        <taxon>Actinomycetes</taxon>
        <taxon>Propionibacteriales</taxon>
        <taxon>Propionibacteriaceae</taxon>
        <taxon>Naumannella</taxon>
    </lineage>
</organism>
<evidence type="ECO:0000313" key="1">
    <source>
        <dbReference type="EMBL" id="NYI71386.1"/>
    </source>
</evidence>
<sequence>MAHTDGPTTDDPLGRLARAEGVPSAVASARDAADAVLRDRGLRAISPEVSARALLAAARASAAIEADDGRDWTAGSVRLSTELVGLAAEFRGEPGRVLARLHTLAARGVLDDDALGRLQRPAAGRMADLYALIAGRTAAPALVLGAVVHAEIAGTRAFGPGSGLVARAAERLVQIGSGLDPAGVLVPEAGHLAAGASYHAALAGYAAGGTGVRAWILHCADAFAHGVEVSPVRQN</sequence>
<evidence type="ECO:0000313" key="2">
    <source>
        <dbReference type="Proteomes" id="UP000527616"/>
    </source>
</evidence>